<feature type="compositionally biased region" description="Basic and acidic residues" evidence="1">
    <location>
        <begin position="1125"/>
        <end position="1135"/>
    </location>
</feature>
<keyword evidence="3" id="KW-1185">Reference proteome</keyword>
<feature type="region of interest" description="Disordered" evidence="1">
    <location>
        <begin position="1316"/>
        <end position="1380"/>
    </location>
</feature>
<comment type="caution">
    <text evidence="2">The sequence shown here is derived from an EMBL/GenBank/DDBJ whole genome shotgun (WGS) entry which is preliminary data.</text>
</comment>
<evidence type="ECO:0000313" key="3">
    <source>
        <dbReference type="Proteomes" id="UP000828390"/>
    </source>
</evidence>
<feature type="compositionally biased region" description="Basic residues" evidence="1">
    <location>
        <begin position="1163"/>
        <end position="1173"/>
    </location>
</feature>
<protein>
    <submittedName>
        <fullName evidence="2">Uncharacterized protein</fullName>
    </submittedName>
</protein>
<feature type="compositionally biased region" description="Basic and acidic residues" evidence="1">
    <location>
        <begin position="987"/>
        <end position="996"/>
    </location>
</feature>
<feature type="compositionally biased region" description="Basic and acidic residues" evidence="1">
    <location>
        <begin position="1359"/>
        <end position="1373"/>
    </location>
</feature>
<evidence type="ECO:0000256" key="1">
    <source>
        <dbReference type="SAM" id="MobiDB-lite"/>
    </source>
</evidence>
<feature type="region of interest" description="Disordered" evidence="1">
    <location>
        <begin position="1203"/>
        <end position="1292"/>
    </location>
</feature>
<feature type="region of interest" description="Disordered" evidence="1">
    <location>
        <begin position="987"/>
        <end position="1018"/>
    </location>
</feature>
<feature type="region of interest" description="Disordered" evidence="1">
    <location>
        <begin position="360"/>
        <end position="388"/>
    </location>
</feature>
<sequence length="1380" mass="150718">MATRQPLLMTPEAGLNHRPATAGQFRVNWPDFVLIERPSSAPAINISNKLNSLKRSMTVLPNRTMFVQPRQDINSLSKNVSTFFNSKAQSLPVINEAFPKSKPLSLSVTKLMDILPSMDRAAVWLNNPEKSPVISSPQNTIADPCTMCEGQTLLQKSDSEITRVSESSKVVQEVTPRYEVSTEFSMVVQEVTPIYEVSTESSKVVQEVTPRYEIPTEFSKVVQEVKPRYEVSTLVQEGTPRYEVSTLRAIASKVVEALPAPTSREDIIKPDSPSTHTTASPAMSDTTIDCDVDSGHETESPNKAARSQQVADTPRYNVSALRSLALNVVKMLPNPNALLQTLETSFPLAAHSVEFNKQTSSQAATDIKSETTLSPTVSESLHNTPEAPRYGVSTLSALALKVVDTLPKPACYTGSLAASDTTEVGQTAIDKDGETTLSRSASESSQDVTATPRYEVSTLKAIALKVVDTLLKPITSMGSLAASDTKDDEKTSPVDAIGPVCTTVLSPSSSECSRGVIASPGYEVSTLMTFALTAADSLPTPCVDAGGASVTKEVTERLTDDACDICFCSQTAIDNYGETTVSRSASESSQDVTATPRYEVSTLKAIALKVVDTLPKPITSMGSLAASETKDDEKTSPVYAIATVGKTSVSPSSSECSRGVIASPGYEVSTLMTLALKAADSLPTPCVDAGGASETKEVTEFVENDSDKRLAANAPSNSFWNCEDENASSRKDVSPLRELKFDIVQSLPKTIPSIGETDVALLPNDSIPSPISTDNLVRNKEDQRKITTALQDLSLRRQTAFREISAAQESNCHTRDFYAEVRFLDSIEAECRKNNNKEVETVWYKKKLKGAKQSREEAAGKLMIINHKIIVGKQTYLASEQEILRAQILHLDAEIAVLEDAMSAKESVPTSRTSRQPKPPEIEPRMTRTVLRLQREKSLMVKAELEKERLMKLKFDQIRKEMEEKHLKNKSLRDPKSIFNVPKKKECNLSEKDKKRNTLTRPSHDAGMQKSPQKQAPFKKTIVRTCSIKDRVIKANPLPAFYHKASALPPIATKNTCLDSLTRDETAASNTKKSAPVNPVIRSARNVTSGDFVKDDGGYTSSVVDNNHRDRKSTGNDVCVASSENHPETVNDSENRVQPPITSGEQRTAEGRVKSRDQPTAKGRMKVRKKKERVRTCPIRDRVIKANPLPAFYNKASALSPIPANTKIHRRAPTRDQGEPSRDQTEPSRDQAEPPNTKLTAPLPPIVRSANKASSVGLRKGDCGNTWSVAGDKQLNRKDKVNDPGLTTSLCGPETLARGRQRVLPPINSRDQLVTEGVRNEVGSPRMASRSSKKLPPIKASQSSRTGDRMTARTRRAARTKDSTIRTGKDNRSGYKNNAK</sequence>
<evidence type="ECO:0000313" key="2">
    <source>
        <dbReference type="EMBL" id="KAH3778170.1"/>
    </source>
</evidence>
<gene>
    <name evidence="2" type="ORF">DPMN_179623</name>
</gene>
<dbReference type="EMBL" id="JAIWYP010000009">
    <property type="protein sequence ID" value="KAH3778170.1"/>
    <property type="molecule type" value="Genomic_DNA"/>
</dbReference>
<feature type="compositionally biased region" description="Basic and acidic residues" evidence="1">
    <location>
        <begin position="1213"/>
        <end position="1232"/>
    </location>
</feature>
<name>A0A9D4EHF4_DREPO</name>
<feature type="compositionally biased region" description="Basic and acidic residues" evidence="1">
    <location>
        <begin position="1147"/>
        <end position="1159"/>
    </location>
</feature>
<reference evidence="2" key="2">
    <citation type="submission" date="2020-11" db="EMBL/GenBank/DDBJ databases">
        <authorList>
            <person name="McCartney M.A."/>
            <person name="Auch B."/>
            <person name="Kono T."/>
            <person name="Mallez S."/>
            <person name="Becker A."/>
            <person name="Gohl D.M."/>
            <person name="Silverstein K.A.T."/>
            <person name="Koren S."/>
            <person name="Bechman K.B."/>
            <person name="Herman A."/>
            <person name="Abrahante J.E."/>
            <person name="Garbe J."/>
        </authorList>
    </citation>
    <scope>NUCLEOTIDE SEQUENCE</scope>
    <source>
        <strain evidence="2">Duluth1</strain>
        <tissue evidence="2">Whole animal</tissue>
    </source>
</reference>
<feature type="compositionally biased region" description="Polar residues" evidence="1">
    <location>
        <begin position="360"/>
        <end position="383"/>
    </location>
</feature>
<feature type="compositionally biased region" description="Polar residues" evidence="1">
    <location>
        <begin position="272"/>
        <end position="287"/>
    </location>
</feature>
<reference evidence="2" key="1">
    <citation type="journal article" date="2019" name="bioRxiv">
        <title>The Genome of the Zebra Mussel, Dreissena polymorpha: A Resource for Invasive Species Research.</title>
        <authorList>
            <person name="McCartney M.A."/>
            <person name="Auch B."/>
            <person name="Kono T."/>
            <person name="Mallez S."/>
            <person name="Zhang Y."/>
            <person name="Obille A."/>
            <person name="Becker A."/>
            <person name="Abrahante J.E."/>
            <person name="Garbe J."/>
            <person name="Badalamenti J.P."/>
            <person name="Herman A."/>
            <person name="Mangelson H."/>
            <person name="Liachko I."/>
            <person name="Sullivan S."/>
            <person name="Sone E.D."/>
            <person name="Koren S."/>
            <person name="Silverstein K.A.T."/>
            <person name="Beckman K.B."/>
            <person name="Gohl D.M."/>
        </authorList>
    </citation>
    <scope>NUCLEOTIDE SEQUENCE</scope>
    <source>
        <strain evidence="2">Duluth1</strain>
        <tissue evidence="2">Whole animal</tissue>
    </source>
</reference>
<organism evidence="2 3">
    <name type="scientific">Dreissena polymorpha</name>
    <name type="common">Zebra mussel</name>
    <name type="synonym">Mytilus polymorpha</name>
    <dbReference type="NCBI Taxonomy" id="45954"/>
    <lineage>
        <taxon>Eukaryota</taxon>
        <taxon>Metazoa</taxon>
        <taxon>Spiralia</taxon>
        <taxon>Lophotrochozoa</taxon>
        <taxon>Mollusca</taxon>
        <taxon>Bivalvia</taxon>
        <taxon>Autobranchia</taxon>
        <taxon>Heteroconchia</taxon>
        <taxon>Euheterodonta</taxon>
        <taxon>Imparidentia</taxon>
        <taxon>Neoheterodontei</taxon>
        <taxon>Myida</taxon>
        <taxon>Dreissenoidea</taxon>
        <taxon>Dreissenidae</taxon>
        <taxon>Dreissena</taxon>
    </lineage>
</organism>
<dbReference type="Proteomes" id="UP000828390">
    <property type="component" value="Unassembled WGS sequence"/>
</dbReference>
<feature type="region of interest" description="Disordered" evidence="1">
    <location>
        <begin position="262"/>
        <end position="313"/>
    </location>
</feature>
<accession>A0A9D4EHF4</accession>
<proteinExistence type="predicted"/>
<feature type="region of interest" description="Disordered" evidence="1">
    <location>
        <begin position="1089"/>
        <end position="1175"/>
    </location>
</feature>